<name>A0ABP9ZTS2_9GAMM</name>
<sequence length="69" mass="7046">MTSRAVRRATASRVSSPTWFITMLDELSSTSITLAGAVAAAAIGPLKGVKACALPTKESPAKNASQLEG</sequence>
<reference evidence="1 2" key="1">
    <citation type="submission" date="2024-04" db="EMBL/GenBank/DDBJ databases">
        <title>Draft genome sequence of Halopseudomonas sabulinigri NBRC 116187.</title>
        <authorList>
            <person name="Miyakawa T."/>
            <person name="Kusuya Y."/>
            <person name="Miura T."/>
        </authorList>
    </citation>
    <scope>NUCLEOTIDE SEQUENCE [LARGE SCALE GENOMIC DNA]</scope>
    <source>
        <strain evidence="1 2">4NH20-0042</strain>
    </source>
</reference>
<proteinExistence type="predicted"/>
<evidence type="ECO:0000313" key="2">
    <source>
        <dbReference type="Proteomes" id="UP001486808"/>
    </source>
</evidence>
<evidence type="ECO:0000313" key="1">
    <source>
        <dbReference type="EMBL" id="GAA6132844.1"/>
    </source>
</evidence>
<dbReference type="Proteomes" id="UP001486808">
    <property type="component" value="Unassembled WGS sequence"/>
</dbReference>
<keyword evidence="2" id="KW-1185">Reference proteome</keyword>
<protein>
    <submittedName>
        <fullName evidence="1">Uncharacterized protein</fullName>
    </submittedName>
</protein>
<gene>
    <name evidence="1" type="ORF">NBRC116187_32040</name>
</gene>
<organism evidence="1 2">
    <name type="scientific">Halopseudomonas sabulinigri</name>
    <dbReference type="NCBI Taxonomy" id="472181"/>
    <lineage>
        <taxon>Bacteria</taxon>
        <taxon>Pseudomonadati</taxon>
        <taxon>Pseudomonadota</taxon>
        <taxon>Gammaproteobacteria</taxon>
        <taxon>Pseudomonadales</taxon>
        <taxon>Pseudomonadaceae</taxon>
        <taxon>Halopseudomonas</taxon>
    </lineage>
</organism>
<accession>A0ABP9ZTS2</accession>
<dbReference type="EMBL" id="BAABWD010000005">
    <property type="protein sequence ID" value="GAA6132844.1"/>
    <property type="molecule type" value="Genomic_DNA"/>
</dbReference>
<comment type="caution">
    <text evidence="1">The sequence shown here is derived from an EMBL/GenBank/DDBJ whole genome shotgun (WGS) entry which is preliminary data.</text>
</comment>